<organism evidence="1 2">
    <name type="scientific">Methanohalarchaeum thermophilum</name>
    <dbReference type="NCBI Taxonomy" id="1903181"/>
    <lineage>
        <taxon>Archaea</taxon>
        <taxon>Methanobacteriati</taxon>
        <taxon>Methanobacteriota</taxon>
        <taxon>Methanonatronarchaeia</taxon>
        <taxon>Methanonatronarchaeales</taxon>
        <taxon>Methanonatronarchaeaceae</taxon>
        <taxon>Candidatus Methanohalarchaeum</taxon>
    </lineage>
</organism>
<reference evidence="1" key="1">
    <citation type="submission" date="2016-12" db="EMBL/GenBank/DDBJ databases">
        <title>Discovery of methanogenic haloarchaea.</title>
        <authorList>
            <person name="Sorokin D.Y."/>
            <person name="Makarova K.S."/>
            <person name="Abbas B."/>
            <person name="Ferrer M."/>
            <person name="Golyshin P.N."/>
        </authorList>
    </citation>
    <scope>NUCLEOTIDE SEQUENCE [LARGE SCALE GENOMIC DNA]</scope>
    <source>
        <strain evidence="1">HMET1</strain>
    </source>
</reference>
<proteinExistence type="predicted"/>
<dbReference type="InterPro" id="IPR036188">
    <property type="entry name" value="FAD/NAD-bd_sf"/>
</dbReference>
<sequence length="378" mass="42228">MTYDVLIVGASPSGLKASIEVSREGLNVGLVEKRSFDGGGEGRPSPDTSFYGFFDHLGLDVDEEYVAHKLEGMKLISPAGNEIKVNTRGFSFFREDFDRYYLNKAEEHDVDLLLGKNVVSVSRNEVRTEDGSRYEGDLVIFACGSRSDILEELNISTMKYPSDLAEAVQAEVSGLSFDSNYFHYFLGKKYAPGWKATISPKGEDFGSVGVFVRNVDPDKYFDKFFEEVIGEEVKVKEVSTGEDQIITIPNKLVDDGIMVVGGAAGQAGIPFSMKAAEICSKVGSRAVKESKTSRSDLIEYERRWKKGYNKYYKFARFFLRKMEDIEDDGLDDIISSLGGINFAGEIRKHNNLYLNALGVMLELITKKPTNVRLIKYLI</sequence>
<protein>
    <submittedName>
        <fullName evidence="1">Geranylgeranyl reductase flavoprotein</fullName>
    </submittedName>
</protein>
<dbReference type="AlphaFoldDB" id="A0A1Q6DUQ0"/>
<dbReference type="InterPro" id="IPR050407">
    <property type="entry name" value="Geranylgeranyl_reductase"/>
</dbReference>
<dbReference type="InParanoid" id="A0A1Q6DUQ0"/>
<dbReference type="SUPFAM" id="SSF51905">
    <property type="entry name" value="FAD/NAD(P)-binding domain"/>
    <property type="match status" value="1"/>
</dbReference>
<keyword evidence="2" id="KW-1185">Reference proteome</keyword>
<dbReference type="PANTHER" id="PTHR42685:SF18">
    <property type="entry name" value="DIGERANYLGERANYLGLYCEROPHOSPHOLIPID REDUCTASE"/>
    <property type="match status" value="1"/>
</dbReference>
<name>A0A1Q6DUQ0_METT1</name>
<dbReference type="Gene3D" id="3.50.50.60">
    <property type="entry name" value="FAD/NAD(P)-binding domain"/>
    <property type="match status" value="1"/>
</dbReference>
<accession>A0A1Q6DUQ0</accession>
<dbReference type="Pfam" id="PF12831">
    <property type="entry name" value="FAD_oxidored"/>
    <property type="match status" value="1"/>
</dbReference>
<comment type="caution">
    <text evidence="1">The sequence shown here is derived from an EMBL/GenBank/DDBJ whole genome shotgun (WGS) entry which is preliminary data.</text>
</comment>
<evidence type="ECO:0000313" key="2">
    <source>
        <dbReference type="Proteomes" id="UP000185744"/>
    </source>
</evidence>
<evidence type="ECO:0000313" key="1">
    <source>
        <dbReference type="EMBL" id="OKY78073.1"/>
    </source>
</evidence>
<dbReference type="STRING" id="1903181.BTN85_0558"/>
<dbReference type="EMBL" id="MSDW01000001">
    <property type="protein sequence ID" value="OKY78073.1"/>
    <property type="molecule type" value="Genomic_DNA"/>
</dbReference>
<gene>
    <name evidence="1" type="ORF">BTN85_0558</name>
</gene>
<dbReference type="PANTHER" id="PTHR42685">
    <property type="entry name" value="GERANYLGERANYL DIPHOSPHATE REDUCTASE"/>
    <property type="match status" value="1"/>
</dbReference>
<dbReference type="Proteomes" id="UP000185744">
    <property type="component" value="Unassembled WGS sequence"/>
</dbReference>